<comment type="cofactor">
    <cofactor evidence="1">
        <name>heme</name>
        <dbReference type="ChEBI" id="CHEBI:30413"/>
    </cofactor>
</comment>
<keyword evidence="3" id="KW-0349">Heme</keyword>
<comment type="similarity">
    <text evidence="2">Belongs to the cytochrome P450 family.</text>
</comment>
<evidence type="ECO:0000313" key="9">
    <source>
        <dbReference type="Proteomes" id="UP000092154"/>
    </source>
</evidence>
<evidence type="ECO:0000256" key="2">
    <source>
        <dbReference type="ARBA" id="ARBA00010617"/>
    </source>
</evidence>
<keyword evidence="9" id="KW-1185">Reference proteome</keyword>
<protein>
    <recommendedName>
        <fullName evidence="10">Cytochrome P450</fullName>
    </recommendedName>
</protein>
<dbReference type="GO" id="GO:0016705">
    <property type="term" value="F:oxidoreductase activity, acting on paired donors, with incorporation or reduction of molecular oxygen"/>
    <property type="evidence" value="ECO:0007669"/>
    <property type="project" value="InterPro"/>
</dbReference>
<keyword evidence="7" id="KW-0503">Monooxygenase</keyword>
<evidence type="ECO:0000256" key="6">
    <source>
        <dbReference type="ARBA" id="ARBA00023004"/>
    </source>
</evidence>
<evidence type="ECO:0008006" key="10">
    <source>
        <dbReference type="Google" id="ProtNLM"/>
    </source>
</evidence>
<dbReference type="PANTHER" id="PTHR46300:SF7">
    <property type="entry name" value="P450, PUTATIVE (EUROFUNG)-RELATED"/>
    <property type="match status" value="1"/>
</dbReference>
<evidence type="ECO:0000256" key="5">
    <source>
        <dbReference type="ARBA" id="ARBA00023002"/>
    </source>
</evidence>
<dbReference type="STRING" id="1314800.A0A1B7MFP9"/>
<keyword evidence="4" id="KW-0479">Metal-binding</keyword>
<dbReference type="InterPro" id="IPR050364">
    <property type="entry name" value="Cytochrome_P450_fung"/>
</dbReference>
<dbReference type="InParanoid" id="A0A1B7MFP9"/>
<gene>
    <name evidence="8" type="ORF">K503DRAFT_777594</name>
</gene>
<dbReference type="Proteomes" id="UP000092154">
    <property type="component" value="Unassembled WGS sequence"/>
</dbReference>
<dbReference type="InterPro" id="IPR036396">
    <property type="entry name" value="Cyt_P450_sf"/>
</dbReference>
<sequence>MPHAKPWLTFTEWGKKYGDISHIEVLGEHIIVLNSTKTAMEMLDKKSSMYSDCPVFPMAELVGLKDVLTMLHYGDSLRSNRKNFHRFIGSRAAMKVFHPIEEIETHRFLKRILAEPGGLIEHVRRTAGAGILRISHGCEVQEKNDPFVDLAERTLVIFSESTAPGA</sequence>
<dbReference type="PANTHER" id="PTHR46300">
    <property type="entry name" value="P450, PUTATIVE (EUROFUNG)-RELATED-RELATED"/>
    <property type="match status" value="1"/>
</dbReference>
<proteinExistence type="inferred from homology"/>
<keyword evidence="6" id="KW-0408">Iron</keyword>
<evidence type="ECO:0000313" key="8">
    <source>
        <dbReference type="EMBL" id="OAX31421.1"/>
    </source>
</evidence>
<dbReference type="SUPFAM" id="SSF48264">
    <property type="entry name" value="Cytochrome P450"/>
    <property type="match status" value="1"/>
</dbReference>
<name>A0A1B7MFP9_9AGAM</name>
<accession>A0A1B7MFP9</accession>
<reference evidence="8 9" key="1">
    <citation type="submission" date="2016-06" db="EMBL/GenBank/DDBJ databases">
        <title>Comparative genomics of the ectomycorrhizal sister species Rhizopogon vinicolor and Rhizopogon vesiculosus (Basidiomycota: Boletales) reveals a divergence of the mating type B locus.</title>
        <authorList>
            <consortium name="DOE Joint Genome Institute"/>
            <person name="Mujic A.B."/>
            <person name="Kuo A."/>
            <person name="Tritt A."/>
            <person name="Lipzen A."/>
            <person name="Chen C."/>
            <person name="Johnson J."/>
            <person name="Sharma A."/>
            <person name="Barry K."/>
            <person name="Grigoriev I.V."/>
            <person name="Spatafora J.W."/>
        </authorList>
    </citation>
    <scope>NUCLEOTIDE SEQUENCE [LARGE SCALE GENOMIC DNA]</scope>
    <source>
        <strain evidence="8 9">AM-OR11-026</strain>
    </source>
</reference>
<evidence type="ECO:0000256" key="3">
    <source>
        <dbReference type="ARBA" id="ARBA00022617"/>
    </source>
</evidence>
<keyword evidence="5" id="KW-0560">Oxidoreductase</keyword>
<dbReference type="OrthoDB" id="2789670at2759"/>
<evidence type="ECO:0000256" key="1">
    <source>
        <dbReference type="ARBA" id="ARBA00001971"/>
    </source>
</evidence>
<evidence type="ECO:0000256" key="7">
    <source>
        <dbReference type="ARBA" id="ARBA00023033"/>
    </source>
</evidence>
<dbReference type="EMBL" id="KV449410">
    <property type="protein sequence ID" value="OAX31421.1"/>
    <property type="molecule type" value="Genomic_DNA"/>
</dbReference>
<evidence type="ECO:0000256" key="4">
    <source>
        <dbReference type="ARBA" id="ARBA00022723"/>
    </source>
</evidence>
<dbReference type="GO" id="GO:0005506">
    <property type="term" value="F:iron ion binding"/>
    <property type="evidence" value="ECO:0007669"/>
    <property type="project" value="InterPro"/>
</dbReference>
<dbReference type="AlphaFoldDB" id="A0A1B7MFP9"/>
<dbReference type="GO" id="GO:0020037">
    <property type="term" value="F:heme binding"/>
    <property type="evidence" value="ECO:0007669"/>
    <property type="project" value="InterPro"/>
</dbReference>
<dbReference type="GO" id="GO:0004497">
    <property type="term" value="F:monooxygenase activity"/>
    <property type="evidence" value="ECO:0007669"/>
    <property type="project" value="UniProtKB-KW"/>
</dbReference>
<dbReference type="Gene3D" id="1.10.630.10">
    <property type="entry name" value="Cytochrome P450"/>
    <property type="match status" value="1"/>
</dbReference>
<organism evidence="8 9">
    <name type="scientific">Rhizopogon vinicolor AM-OR11-026</name>
    <dbReference type="NCBI Taxonomy" id="1314800"/>
    <lineage>
        <taxon>Eukaryota</taxon>
        <taxon>Fungi</taxon>
        <taxon>Dikarya</taxon>
        <taxon>Basidiomycota</taxon>
        <taxon>Agaricomycotina</taxon>
        <taxon>Agaricomycetes</taxon>
        <taxon>Agaricomycetidae</taxon>
        <taxon>Boletales</taxon>
        <taxon>Suillineae</taxon>
        <taxon>Rhizopogonaceae</taxon>
        <taxon>Rhizopogon</taxon>
    </lineage>
</organism>